<reference evidence="18" key="3">
    <citation type="submission" date="2015-04" db="UniProtKB">
        <authorList>
            <consortium name="EnsemblPlants"/>
        </authorList>
    </citation>
    <scope>IDENTIFICATION</scope>
    <source>
        <strain evidence="18">cv. Jemalong A17</strain>
    </source>
</reference>
<dbReference type="Pfam" id="PF00999">
    <property type="entry name" value="Na_H_Exchanger"/>
    <property type="match status" value="1"/>
</dbReference>
<gene>
    <name evidence="18" type="primary">11444294</name>
    <name evidence="16" type="ordered locus">MTR_3g055600</name>
    <name evidence="17" type="ORF">MtrunA17_Chr3g0100591</name>
</gene>
<evidence type="ECO:0000256" key="10">
    <source>
        <dbReference type="ARBA" id="ARBA00023201"/>
    </source>
</evidence>
<keyword evidence="13" id="KW-0050">Antiport</keyword>
<dbReference type="EMBL" id="CM001219">
    <property type="protein sequence ID" value="AES70467.2"/>
    <property type="molecule type" value="Genomic_DNA"/>
</dbReference>
<keyword evidence="5" id="KW-0630">Potassium</keyword>
<accession>A0A0C3VGH2</accession>
<feature type="transmembrane region" description="Helical" evidence="14">
    <location>
        <begin position="423"/>
        <end position="443"/>
    </location>
</feature>
<evidence type="ECO:0000313" key="17">
    <source>
        <dbReference type="EMBL" id="RHN67240.1"/>
    </source>
</evidence>
<evidence type="ECO:0000256" key="6">
    <source>
        <dbReference type="ARBA" id="ARBA00022989"/>
    </source>
</evidence>
<dbReference type="AlphaFoldDB" id="G7J1F4"/>
<keyword evidence="9 14" id="KW-0472">Membrane</keyword>
<proteinExistence type="inferred from homology"/>
<evidence type="ECO:0000256" key="12">
    <source>
        <dbReference type="ARBA" id="ARBA00047912"/>
    </source>
</evidence>
<dbReference type="GO" id="GO:0015385">
    <property type="term" value="F:sodium:proton antiporter activity"/>
    <property type="evidence" value="ECO:0000318"/>
    <property type="project" value="GO_Central"/>
</dbReference>
<dbReference type="KEGG" id="mtr:11444294"/>
<reference evidence="17" key="5">
    <citation type="journal article" date="2018" name="Nat. Plants">
        <title>Whole-genome landscape of Medicago truncatula symbiotic genes.</title>
        <authorList>
            <person name="Pecrix Y."/>
            <person name="Gamas P."/>
            <person name="Carrere S."/>
        </authorList>
    </citation>
    <scope>NUCLEOTIDE SEQUENCE</scope>
    <source>
        <tissue evidence="17">Leaves</tissue>
    </source>
</reference>
<keyword evidence="10 13" id="KW-0739">Sodium transport</keyword>
<feature type="transmembrane region" description="Helical" evidence="14">
    <location>
        <begin position="57"/>
        <end position="77"/>
    </location>
</feature>
<protein>
    <recommendedName>
        <fullName evidence="13">Sodium/hydrogen exchanger</fullName>
    </recommendedName>
</protein>
<feature type="transmembrane region" description="Helical" evidence="14">
    <location>
        <begin position="27"/>
        <end position="45"/>
    </location>
</feature>
<evidence type="ECO:0000256" key="14">
    <source>
        <dbReference type="SAM" id="Phobius"/>
    </source>
</evidence>
<dbReference type="EMBL" id="PSQE01000003">
    <property type="protein sequence ID" value="RHN67240.1"/>
    <property type="molecule type" value="Genomic_DNA"/>
</dbReference>
<dbReference type="Proteomes" id="UP000002051">
    <property type="component" value="Chromosome 3"/>
</dbReference>
<feature type="transmembrane region" description="Helical" evidence="14">
    <location>
        <begin position="264"/>
        <end position="288"/>
    </location>
</feature>
<feature type="domain" description="Cation/H+ exchanger transmembrane" evidence="15">
    <location>
        <begin position="38"/>
        <end position="449"/>
    </location>
</feature>
<dbReference type="EnsemblPlants" id="AES70467">
    <property type="protein sequence ID" value="AES70467"/>
    <property type="gene ID" value="MTR_3g055600"/>
</dbReference>
<dbReference type="Gene3D" id="6.10.140.1330">
    <property type="match status" value="1"/>
</dbReference>
<feature type="transmembrane region" description="Helical" evidence="14">
    <location>
        <begin position="309"/>
        <end position="327"/>
    </location>
</feature>
<comment type="similarity">
    <text evidence="13">Belongs to the monovalent cation:proton antiporter 1 (CPA1) transporter (TC 2.A.36) family.</text>
</comment>
<evidence type="ECO:0000256" key="9">
    <source>
        <dbReference type="ARBA" id="ARBA00023136"/>
    </source>
</evidence>
<sequence>MGMMSLMVALNLMQSDADKNLAHDHAQVVPMTLFVAVLCLCLVIGHLLEESRWINESIVAIFVGLIAGMILLLVTKGKSSHILTFDEELFFIYLLPPIIFNAGFQVKKKQFFHNFLTIMLFGVIGVFISTFIITSGSWLLFPKLNFHNLTVRDYLALGTIFSSTDTVCTLQVLHQDETPLLYSLVFGEGVVNDATSVVLFNAVQKLDVSRLDSKTLRVIGDFLYLFSTSTVLGVITGLLTAYILKALSFGRHSSVREISLMMLMAYLSYMLAELLELSGILTVFFCGISMSHYAWHNVTEISRITTRHVFATMSFIAETFIFLYVGMDALDIEKWRMTHLKFGNLLGIYSCLIFLILLGRAAFVFPLSALANYMNRRAEETPSITFGHQIIIWWAGLMRGAVSIALAFKQFTYSGVTSDPVNATMITITIIVVLFTTLVFGCLTKPLVRYLLPHHATRVNTNHEESTSPVEDMNLPLLSFEESAATNISRAKESLSMLFESPVYTIHYYWRRFDDSYMRPLFGGPRANHSEC</sequence>
<feature type="transmembrane region" description="Helical" evidence="14">
    <location>
        <begin position="180"/>
        <end position="202"/>
    </location>
</feature>
<evidence type="ECO:0000313" key="19">
    <source>
        <dbReference type="Proteomes" id="UP000002051"/>
    </source>
</evidence>
<evidence type="ECO:0000256" key="11">
    <source>
        <dbReference type="ARBA" id="ARBA00047524"/>
    </source>
</evidence>
<dbReference type="GO" id="GO:0098719">
    <property type="term" value="P:sodium ion import across plasma membrane"/>
    <property type="evidence" value="ECO:0000318"/>
    <property type="project" value="GO_Central"/>
</dbReference>
<dbReference type="InterPro" id="IPR006153">
    <property type="entry name" value="Cation/H_exchanger_TM"/>
</dbReference>
<evidence type="ECO:0000256" key="5">
    <source>
        <dbReference type="ARBA" id="ARBA00022958"/>
    </source>
</evidence>
<dbReference type="eggNOG" id="KOG1965">
    <property type="taxonomic scope" value="Eukaryota"/>
</dbReference>
<evidence type="ECO:0000256" key="8">
    <source>
        <dbReference type="ARBA" id="ARBA00023065"/>
    </source>
</evidence>
<evidence type="ECO:0000256" key="7">
    <source>
        <dbReference type="ARBA" id="ARBA00023053"/>
    </source>
</evidence>
<dbReference type="PRINTS" id="PR01084">
    <property type="entry name" value="NAHEXCHNGR"/>
</dbReference>
<feature type="transmembrane region" description="Helical" evidence="14">
    <location>
        <begin position="89"/>
        <end position="106"/>
    </location>
</feature>
<dbReference type="Gramene" id="rna15408">
    <property type="protein sequence ID" value="RHN67240.1"/>
    <property type="gene ID" value="gene15408"/>
</dbReference>
<feature type="transmembrane region" description="Helical" evidence="14">
    <location>
        <begin position="118"/>
        <end position="141"/>
    </location>
</feature>
<evidence type="ECO:0000259" key="15">
    <source>
        <dbReference type="Pfam" id="PF00999"/>
    </source>
</evidence>
<keyword evidence="7" id="KW-0915">Sodium</keyword>
<evidence type="ECO:0000256" key="3">
    <source>
        <dbReference type="ARBA" id="ARBA00022538"/>
    </source>
</evidence>
<comment type="catalytic activity">
    <reaction evidence="11">
        <text>Na(+)(in) + H(+)(out) = Na(+)(out) + H(+)(in)</text>
        <dbReference type="Rhea" id="RHEA:29419"/>
        <dbReference type="ChEBI" id="CHEBI:15378"/>
        <dbReference type="ChEBI" id="CHEBI:29101"/>
    </reaction>
</comment>
<accession>G7J1F4</accession>
<evidence type="ECO:0000256" key="2">
    <source>
        <dbReference type="ARBA" id="ARBA00022448"/>
    </source>
</evidence>
<keyword evidence="4 13" id="KW-0812">Transmembrane</keyword>
<keyword evidence="6 14" id="KW-1133">Transmembrane helix</keyword>
<dbReference type="GO" id="GO:0015386">
    <property type="term" value="F:potassium:proton antiporter activity"/>
    <property type="evidence" value="ECO:0000318"/>
    <property type="project" value="GO_Central"/>
</dbReference>
<keyword evidence="8 13" id="KW-0406">Ion transport</keyword>
<reference evidence="20" key="4">
    <citation type="journal article" date="2018" name="Nat. Plants">
        <title>Whole-genome landscape of Medicago truncatula symbiotic genes.</title>
        <authorList>
            <person name="Pecrix Y."/>
            <person name="Staton S.E."/>
            <person name="Sallet E."/>
            <person name="Lelandais-Briere C."/>
            <person name="Moreau S."/>
            <person name="Carrere S."/>
            <person name="Blein T."/>
            <person name="Jardinaud M.F."/>
            <person name="Latrasse D."/>
            <person name="Zouine M."/>
            <person name="Zahm M."/>
            <person name="Kreplak J."/>
            <person name="Mayjonade B."/>
            <person name="Satge C."/>
            <person name="Perez M."/>
            <person name="Cauet S."/>
            <person name="Marande W."/>
            <person name="Chantry-Darmon C."/>
            <person name="Lopez-Roques C."/>
            <person name="Bouchez O."/>
            <person name="Berard A."/>
            <person name="Debelle F."/>
            <person name="Munos S."/>
            <person name="Bendahmane A."/>
            <person name="Berges H."/>
            <person name="Niebel A."/>
            <person name="Buitink J."/>
            <person name="Frugier F."/>
            <person name="Benhamed M."/>
            <person name="Crespi M."/>
            <person name="Gouzy J."/>
            <person name="Gamas P."/>
        </authorList>
    </citation>
    <scope>NUCLEOTIDE SEQUENCE [LARGE SCALE GENOMIC DNA]</scope>
    <source>
        <strain evidence="20">cv. Jemalong A17</strain>
    </source>
</reference>
<dbReference type="PaxDb" id="3880-AES70467"/>
<feature type="transmembrane region" description="Helical" evidence="14">
    <location>
        <begin position="391"/>
        <end position="411"/>
    </location>
</feature>
<dbReference type="GO" id="GO:0071805">
    <property type="term" value="P:potassium ion transmembrane transport"/>
    <property type="evidence" value="ECO:0000318"/>
    <property type="project" value="GO_Central"/>
</dbReference>
<name>G7J1F4_MEDTR</name>
<evidence type="ECO:0000313" key="18">
    <source>
        <dbReference type="EnsemblPlants" id="AES70467"/>
    </source>
</evidence>
<evidence type="ECO:0000256" key="1">
    <source>
        <dbReference type="ARBA" id="ARBA00004141"/>
    </source>
</evidence>
<keyword evidence="3" id="KW-0633">Potassium transport</keyword>
<reference evidence="16 19" key="2">
    <citation type="journal article" date="2014" name="BMC Genomics">
        <title>An improved genome release (version Mt4.0) for the model legume Medicago truncatula.</title>
        <authorList>
            <person name="Tang H."/>
            <person name="Krishnakumar V."/>
            <person name="Bidwell S."/>
            <person name="Rosen B."/>
            <person name="Chan A."/>
            <person name="Zhou S."/>
            <person name="Gentzbittel L."/>
            <person name="Childs K.L."/>
            <person name="Yandell M."/>
            <person name="Gundlach H."/>
            <person name="Mayer K.F."/>
            <person name="Schwartz D.C."/>
            <person name="Town C.D."/>
        </authorList>
    </citation>
    <scope>GENOME REANNOTATION</scope>
    <source>
        <strain evidence="18 19">cv. Jemalong A17</strain>
    </source>
</reference>
<dbReference type="PANTHER" id="PTHR10110:SF179">
    <property type="entry name" value="SODIUM_HYDROGEN EXCHANGER 4"/>
    <property type="match status" value="1"/>
</dbReference>
<dbReference type="HOGENOM" id="CLU_005912_11_2_1"/>
<comment type="catalytic activity">
    <reaction evidence="12">
        <text>K(+)(in) + H(+)(out) = K(+)(out) + H(+)(in)</text>
        <dbReference type="Rhea" id="RHEA:29467"/>
        <dbReference type="ChEBI" id="CHEBI:15378"/>
        <dbReference type="ChEBI" id="CHEBI:29103"/>
    </reaction>
</comment>
<feature type="transmembrane region" description="Helical" evidence="14">
    <location>
        <begin position="222"/>
        <end position="244"/>
    </location>
</feature>
<dbReference type="GO" id="GO:0005886">
    <property type="term" value="C:plasma membrane"/>
    <property type="evidence" value="ECO:0000318"/>
    <property type="project" value="GO_Central"/>
</dbReference>
<keyword evidence="2 13" id="KW-0813">Transport</keyword>
<dbReference type="InterPro" id="IPR004709">
    <property type="entry name" value="NaH_exchanger"/>
</dbReference>
<comment type="subcellular location">
    <subcellularLocation>
        <location evidence="1">Membrane</location>
        <topology evidence="1">Multi-pass membrane protein</topology>
    </subcellularLocation>
</comment>
<dbReference type="STRING" id="3880.G7J1F4"/>
<dbReference type="OrthoDB" id="196264at2759"/>
<keyword evidence="19" id="KW-1185">Reference proteome</keyword>
<evidence type="ECO:0000313" key="20">
    <source>
        <dbReference type="Proteomes" id="UP000265566"/>
    </source>
</evidence>
<organism evidence="16 19">
    <name type="scientific">Medicago truncatula</name>
    <name type="common">Barrel medic</name>
    <name type="synonym">Medicago tribuloides</name>
    <dbReference type="NCBI Taxonomy" id="3880"/>
    <lineage>
        <taxon>Eukaryota</taxon>
        <taxon>Viridiplantae</taxon>
        <taxon>Streptophyta</taxon>
        <taxon>Embryophyta</taxon>
        <taxon>Tracheophyta</taxon>
        <taxon>Spermatophyta</taxon>
        <taxon>Magnoliopsida</taxon>
        <taxon>eudicotyledons</taxon>
        <taxon>Gunneridae</taxon>
        <taxon>Pentapetalae</taxon>
        <taxon>rosids</taxon>
        <taxon>fabids</taxon>
        <taxon>Fabales</taxon>
        <taxon>Fabaceae</taxon>
        <taxon>Papilionoideae</taxon>
        <taxon>50 kb inversion clade</taxon>
        <taxon>NPAAA clade</taxon>
        <taxon>Hologalegina</taxon>
        <taxon>IRL clade</taxon>
        <taxon>Trifolieae</taxon>
        <taxon>Medicago</taxon>
    </lineage>
</organism>
<evidence type="ECO:0000313" key="16">
    <source>
        <dbReference type="EMBL" id="AES70467.2"/>
    </source>
</evidence>
<reference evidence="16 19" key="1">
    <citation type="journal article" date="2011" name="Nature">
        <title>The Medicago genome provides insight into the evolution of rhizobial symbioses.</title>
        <authorList>
            <person name="Young N.D."/>
            <person name="Debelle F."/>
            <person name="Oldroyd G.E."/>
            <person name="Geurts R."/>
            <person name="Cannon S.B."/>
            <person name="Udvardi M.K."/>
            <person name="Benedito V.A."/>
            <person name="Mayer K.F."/>
            <person name="Gouzy J."/>
            <person name="Schoof H."/>
            <person name="Van de Peer Y."/>
            <person name="Proost S."/>
            <person name="Cook D.R."/>
            <person name="Meyers B.C."/>
            <person name="Spannagl M."/>
            <person name="Cheung F."/>
            <person name="De Mita S."/>
            <person name="Krishnakumar V."/>
            <person name="Gundlach H."/>
            <person name="Zhou S."/>
            <person name="Mudge J."/>
            <person name="Bharti A.K."/>
            <person name="Murray J.D."/>
            <person name="Naoumkina M.A."/>
            <person name="Rosen B."/>
            <person name="Silverstein K.A."/>
            <person name="Tang H."/>
            <person name="Rombauts S."/>
            <person name="Zhao P.X."/>
            <person name="Zhou P."/>
            <person name="Barbe V."/>
            <person name="Bardou P."/>
            <person name="Bechner M."/>
            <person name="Bellec A."/>
            <person name="Berger A."/>
            <person name="Berges H."/>
            <person name="Bidwell S."/>
            <person name="Bisseling T."/>
            <person name="Choisne N."/>
            <person name="Couloux A."/>
            <person name="Denny R."/>
            <person name="Deshpande S."/>
            <person name="Dai X."/>
            <person name="Doyle J.J."/>
            <person name="Dudez A.M."/>
            <person name="Farmer A.D."/>
            <person name="Fouteau S."/>
            <person name="Franken C."/>
            <person name="Gibelin C."/>
            <person name="Gish J."/>
            <person name="Goldstein S."/>
            <person name="Gonzalez A.J."/>
            <person name="Green P.J."/>
            <person name="Hallab A."/>
            <person name="Hartog M."/>
            <person name="Hua A."/>
            <person name="Humphray S.J."/>
            <person name="Jeong D.H."/>
            <person name="Jing Y."/>
            <person name="Jocker A."/>
            <person name="Kenton S.M."/>
            <person name="Kim D.J."/>
            <person name="Klee K."/>
            <person name="Lai H."/>
            <person name="Lang C."/>
            <person name="Lin S."/>
            <person name="Macmil S.L."/>
            <person name="Magdelenat G."/>
            <person name="Matthews L."/>
            <person name="McCorrison J."/>
            <person name="Monaghan E.L."/>
            <person name="Mun J.H."/>
            <person name="Najar F.Z."/>
            <person name="Nicholson C."/>
            <person name="Noirot C."/>
            <person name="O'Bleness M."/>
            <person name="Paule C.R."/>
            <person name="Poulain J."/>
            <person name="Prion F."/>
            <person name="Qin B."/>
            <person name="Qu C."/>
            <person name="Retzel E.F."/>
            <person name="Riddle C."/>
            <person name="Sallet E."/>
            <person name="Samain S."/>
            <person name="Samson N."/>
            <person name="Sanders I."/>
            <person name="Saurat O."/>
            <person name="Scarpelli C."/>
            <person name="Schiex T."/>
            <person name="Segurens B."/>
            <person name="Severin A.J."/>
            <person name="Sherrier D.J."/>
            <person name="Shi R."/>
            <person name="Sims S."/>
            <person name="Singer S.R."/>
            <person name="Sinharoy S."/>
            <person name="Sterck L."/>
            <person name="Viollet A."/>
            <person name="Wang B.B."/>
            <person name="Wang K."/>
            <person name="Wang M."/>
            <person name="Wang X."/>
            <person name="Warfsmann J."/>
            <person name="Weissenbach J."/>
            <person name="White D.D."/>
            <person name="White J.D."/>
            <person name="Wiley G.B."/>
            <person name="Wincker P."/>
            <person name="Xing Y."/>
            <person name="Yang L."/>
            <person name="Yao Z."/>
            <person name="Ying F."/>
            <person name="Zhai J."/>
            <person name="Zhou L."/>
            <person name="Zuber A."/>
            <person name="Denarie J."/>
            <person name="Dixon R.A."/>
            <person name="May G.D."/>
            <person name="Schwartz D.C."/>
            <person name="Rogers J."/>
            <person name="Quetier F."/>
            <person name="Town C.D."/>
            <person name="Roe B.A."/>
        </authorList>
    </citation>
    <scope>NUCLEOTIDE SEQUENCE [LARGE SCALE GENOMIC DNA]</scope>
    <source>
        <strain evidence="16">A17</strain>
        <strain evidence="18 19">cv. Jemalong A17</strain>
    </source>
</reference>
<evidence type="ECO:0000256" key="4">
    <source>
        <dbReference type="ARBA" id="ARBA00022692"/>
    </source>
</evidence>
<dbReference type="GO" id="GO:0051453">
    <property type="term" value="P:regulation of intracellular pH"/>
    <property type="evidence" value="ECO:0000318"/>
    <property type="project" value="GO_Central"/>
</dbReference>
<dbReference type="PANTHER" id="PTHR10110">
    <property type="entry name" value="SODIUM/HYDROGEN EXCHANGER"/>
    <property type="match status" value="1"/>
</dbReference>
<dbReference type="NCBIfam" id="TIGR00840">
    <property type="entry name" value="b_cpa1"/>
    <property type="match status" value="1"/>
</dbReference>
<dbReference type="Proteomes" id="UP000265566">
    <property type="component" value="Chromosome 3"/>
</dbReference>
<evidence type="ECO:0000256" key="13">
    <source>
        <dbReference type="RuleBase" id="RU003722"/>
    </source>
</evidence>
<dbReference type="InterPro" id="IPR018422">
    <property type="entry name" value="Cation/H_exchanger_CPA1"/>
</dbReference>
<feature type="transmembrane region" description="Helical" evidence="14">
    <location>
        <begin position="347"/>
        <end position="370"/>
    </location>
</feature>